<dbReference type="RefSeq" id="WP_194698050.1">
    <property type="nucleotide sequence ID" value="NZ_JADKPO010000034.1"/>
</dbReference>
<gene>
    <name evidence="2" type="ORF">ISU10_19190</name>
</gene>
<sequence>MTDDTRFDARVRGALTELPVPGDLETRDALVAVLDRSRGPRRSPRRSPRTWAMPALAAAAVVALVALLAVVVDRPESPQAGQAPPPSLSGQWELDAAGLTDPGWRGRWLLSFDEDGVLTLTGPAGAMDSTEGASYAVTGDHVRVDVFVNSACAEQTAGEYRWRTRGDHLLLVVLDDVCPARAGLLAGDWTRVS</sequence>
<reference evidence="2" key="1">
    <citation type="submission" date="2020-11" db="EMBL/GenBank/DDBJ databases">
        <title>Nocardioides cynanchi sp. nov., isolated from soil of rhizosphere of Cynanchum wilfordii.</title>
        <authorList>
            <person name="Lee J.-S."/>
            <person name="Suh M.K."/>
            <person name="Kim J.-S."/>
        </authorList>
    </citation>
    <scope>NUCLEOTIDE SEQUENCE</scope>
    <source>
        <strain evidence="2">KCTC 19276</strain>
    </source>
</reference>
<keyword evidence="1" id="KW-1133">Transmembrane helix</keyword>
<feature type="transmembrane region" description="Helical" evidence="1">
    <location>
        <begin position="51"/>
        <end position="72"/>
    </location>
</feature>
<keyword evidence="3" id="KW-1185">Reference proteome</keyword>
<proteinExistence type="predicted"/>
<accession>A0A930YK15</accession>
<organism evidence="2 3">
    <name type="scientific">Nocardioides agariphilus</name>
    <dbReference type="NCBI Taxonomy" id="433664"/>
    <lineage>
        <taxon>Bacteria</taxon>
        <taxon>Bacillati</taxon>
        <taxon>Actinomycetota</taxon>
        <taxon>Actinomycetes</taxon>
        <taxon>Propionibacteriales</taxon>
        <taxon>Nocardioidaceae</taxon>
        <taxon>Nocardioides</taxon>
    </lineage>
</organism>
<dbReference type="AlphaFoldDB" id="A0A930YK15"/>
<name>A0A930YK15_9ACTN</name>
<comment type="caution">
    <text evidence="2">The sequence shown here is derived from an EMBL/GenBank/DDBJ whole genome shotgun (WGS) entry which is preliminary data.</text>
</comment>
<keyword evidence="1" id="KW-0812">Transmembrane</keyword>
<keyword evidence="1" id="KW-0472">Membrane</keyword>
<dbReference type="Proteomes" id="UP000660668">
    <property type="component" value="Unassembled WGS sequence"/>
</dbReference>
<evidence type="ECO:0000256" key="1">
    <source>
        <dbReference type="SAM" id="Phobius"/>
    </source>
</evidence>
<protein>
    <submittedName>
        <fullName evidence="2">Uncharacterized protein</fullName>
    </submittedName>
</protein>
<dbReference type="EMBL" id="JADKPO010000034">
    <property type="protein sequence ID" value="MBF4769902.1"/>
    <property type="molecule type" value="Genomic_DNA"/>
</dbReference>
<evidence type="ECO:0000313" key="2">
    <source>
        <dbReference type="EMBL" id="MBF4769902.1"/>
    </source>
</evidence>
<evidence type="ECO:0000313" key="3">
    <source>
        <dbReference type="Proteomes" id="UP000660668"/>
    </source>
</evidence>